<comment type="catalytic activity">
    <reaction evidence="4">
        <text>a 2'-deoxyribonucleoside 5'-triphosphate + H2O = a 2'-deoxyribonucleoside 5'-phosphate + diphosphate + H(+)</text>
        <dbReference type="Rhea" id="RHEA:44644"/>
        <dbReference type="ChEBI" id="CHEBI:15377"/>
        <dbReference type="ChEBI" id="CHEBI:15378"/>
        <dbReference type="ChEBI" id="CHEBI:33019"/>
        <dbReference type="ChEBI" id="CHEBI:61560"/>
        <dbReference type="ChEBI" id="CHEBI:65317"/>
        <dbReference type="EC" id="3.6.1.9"/>
    </reaction>
</comment>
<dbReference type="AlphaFoldDB" id="A0A0M6YHL6"/>
<comment type="catalytic activity">
    <reaction evidence="4">
        <text>a ribonucleoside 5'-triphosphate + H2O = a ribonucleoside 5'-phosphate + diphosphate + H(+)</text>
        <dbReference type="Rhea" id="RHEA:23996"/>
        <dbReference type="ChEBI" id="CHEBI:15377"/>
        <dbReference type="ChEBI" id="CHEBI:15378"/>
        <dbReference type="ChEBI" id="CHEBI:33019"/>
        <dbReference type="ChEBI" id="CHEBI:58043"/>
        <dbReference type="ChEBI" id="CHEBI:61557"/>
        <dbReference type="EC" id="3.6.1.9"/>
    </reaction>
</comment>
<name>A0A0M6YHL6_9RHOB</name>
<comment type="cofactor">
    <cofactor evidence="1 4">
        <name>a divalent metal cation</name>
        <dbReference type="ChEBI" id="CHEBI:60240"/>
    </cofactor>
</comment>
<dbReference type="Pfam" id="PF02545">
    <property type="entry name" value="Maf"/>
    <property type="match status" value="1"/>
</dbReference>
<keyword evidence="6" id="KW-1185">Reference proteome</keyword>
<dbReference type="EMBL" id="CXSU01000011">
    <property type="protein sequence ID" value="CTQ49175.1"/>
    <property type="molecule type" value="Genomic_DNA"/>
</dbReference>
<dbReference type="GO" id="GO:0009117">
    <property type="term" value="P:nucleotide metabolic process"/>
    <property type="evidence" value="ECO:0007669"/>
    <property type="project" value="UniProtKB-KW"/>
</dbReference>
<evidence type="ECO:0000256" key="2">
    <source>
        <dbReference type="ARBA" id="ARBA00022801"/>
    </source>
</evidence>
<reference evidence="5 6" key="1">
    <citation type="submission" date="2015-07" db="EMBL/GenBank/DDBJ databases">
        <authorList>
            <person name="Noorani M."/>
        </authorList>
    </citation>
    <scope>NUCLEOTIDE SEQUENCE [LARGE SCALE GENOMIC DNA]</scope>
    <source>
        <strain evidence="5 6">CECT 7802</strain>
    </source>
</reference>
<dbReference type="Gene3D" id="3.90.950.10">
    <property type="match status" value="1"/>
</dbReference>
<evidence type="ECO:0000313" key="5">
    <source>
        <dbReference type="EMBL" id="CTQ49175.1"/>
    </source>
</evidence>
<gene>
    <name evidence="5" type="primary">yceF</name>
    <name evidence="5" type="ORF">JDO7802_01186</name>
</gene>
<evidence type="ECO:0000256" key="1">
    <source>
        <dbReference type="ARBA" id="ARBA00001968"/>
    </source>
</evidence>
<dbReference type="EC" id="3.6.1.9" evidence="4"/>
<comment type="subcellular location">
    <subcellularLocation>
        <location evidence="4">Cytoplasm</location>
    </subcellularLocation>
</comment>
<dbReference type="SUPFAM" id="SSF52972">
    <property type="entry name" value="ITPase-like"/>
    <property type="match status" value="1"/>
</dbReference>
<accession>A0A0M6YHL6</accession>
<evidence type="ECO:0000313" key="6">
    <source>
        <dbReference type="Proteomes" id="UP000049222"/>
    </source>
</evidence>
<dbReference type="STRING" id="420998.JDO7802_01186"/>
<proteinExistence type="inferred from homology"/>
<dbReference type="GO" id="GO:0047429">
    <property type="term" value="F:nucleoside triphosphate diphosphatase activity"/>
    <property type="evidence" value="ECO:0007669"/>
    <property type="project" value="UniProtKB-EC"/>
</dbReference>
<dbReference type="PIRSF" id="PIRSF006305">
    <property type="entry name" value="Maf"/>
    <property type="match status" value="1"/>
</dbReference>
<comment type="similarity">
    <text evidence="4">Belongs to the Maf family.</text>
</comment>
<evidence type="ECO:0000256" key="4">
    <source>
        <dbReference type="HAMAP-Rule" id="MF_00528"/>
    </source>
</evidence>
<keyword evidence="3 4" id="KW-0546">Nucleotide metabolism</keyword>
<dbReference type="PANTHER" id="PTHR43213:SF5">
    <property type="entry name" value="BIFUNCTIONAL DTTP_UTP PYROPHOSPHATASE_METHYLTRANSFERASE PROTEIN-RELATED"/>
    <property type="match status" value="1"/>
</dbReference>
<sequence>MLILASTSRTRQDLLRNAAIPFEARPPRVDEAMVKEALLAEGHPPRSIADALAELKALRIRDGGLVLGCDQILDHDGTLVSKPTSPEEAIAQLTALTGGSHRLHSAAVVAEDGKPIWRHVATVRMTMRASSRAYIEDYVARNWDVIRHSAGSYTLEGEGARLFHRVEGDYFAVLGLPLLPLIDFLANRGDLAT</sequence>
<protein>
    <recommendedName>
        <fullName evidence="4">Nucleoside triphosphate pyrophosphatase</fullName>
        <ecNumber evidence="4">3.6.1.9</ecNumber>
    </recommendedName>
    <alternativeName>
        <fullName evidence="4">Nucleotide pyrophosphatase</fullName>
        <shortName evidence="4">Nucleotide PPase</shortName>
    </alternativeName>
</protein>
<dbReference type="InterPro" id="IPR029001">
    <property type="entry name" value="ITPase-like_fam"/>
</dbReference>
<dbReference type="CDD" id="cd00555">
    <property type="entry name" value="Maf"/>
    <property type="match status" value="1"/>
</dbReference>
<evidence type="ECO:0000256" key="3">
    <source>
        <dbReference type="ARBA" id="ARBA00023080"/>
    </source>
</evidence>
<feature type="active site" description="Proton acceptor" evidence="4">
    <location>
        <position position="70"/>
    </location>
</feature>
<dbReference type="OrthoDB" id="9813962at2"/>
<comment type="function">
    <text evidence="4">Nucleoside triphosphate pyrophosphatase. May have a dual role in cell division arrest and in preventing the incorporation of modified nucleotides into cellular nucleic acids.</text>
</comment>
<dbReference type="InterPro" id="IPR003697">
    <property type="entry name" value="Maf-like"/>
</dbReference>
<organism evidence="5 6">
    <name type="scientific">Jannaschia donghaensis</name>
    <dbReference type="NCBI Taxonomy" id="420998"/>
    <lineage>
        <taxon>Bacteria</taxon>
        <taxon>Pseudomonadati</taxon>
        <taxon>Pseudomonadota</taxon>
        <taxon>Alphaproteobacteria</taxon>
        <taxon>Rhodobacterales</taxon>
        <taxon>Roseobacteraceae</taxon>
        <taxon>Jannaschia</taxon>
    </lineage>
</organism>
<dbReference type="GO" id="GO:0005737">
    <property type="term" value="C:cytoplasm"/>
    <property type="evidence" value="ECO:0007669"/>
    <property type="project" value="UniProtKB-SubCell"/>
</dbReference>
<dbReference type="PANTHER" id="PTHR43213">
    <property type="entry name" value="BIFUNCTIONAL DTTP/UTP PYROPHOSPHATASE/METHYLTRANSFERASE PROTEIN-RELATED"/>
    <property type="match status" value="1"/>
</dbReference>
<dbReference type="Proteomes" id="UP000049222">
    <property type="component" value="Unassembled WGS sequence"/>
</dbReference>
<keyword evidence="4" id="KW-0963">Cytoplasm</keyword>
<comment type="caution">
    <text evidence="4">Lacks conserved residue(s) required for the propagation of feature annotation.</text>
</comment>
<keyword evidence="2 4" id="KW-0378">Hydrolase</keyword>
<dbReference type="RefSeq" id="WP_055083587.1">
    <property type="nucleotide sequence ID" value="NZ_CXSU01000011.1"/>
</dbReference>
<dbReference type="HAMAP" id="MF_00528">
    <property type="entry name" value="Maf"/>
    <property type="match status" value="1"/>
</dbReference>